<organism evidence="1 2">
    <name type="scientific">Micromonospora echinofusca</name>
    <dbReference type="NCBI Taxonomy" id="47858"/>
    <lineage>
        <taxon>Bacteria</taxon>
        <taxon>Bacillati</taxon>
        <taxon>Actinomycetota</taxon>
        <taxon>Actinomycetes</taxon>
        <taxon>Micromonosporales</taxon>
        <taxon>Micromonosporaceae</taxon>
        <taxon>Micromonospora</taxon>
    </lineage>
</organism>
<keyword evidence="2" id="KW-1185">Reference proteome</keyword>
<evidence type="ECO:0000313" key="2">
    <source>
        <dbReference type="Proteomes" id="UP000198251"/>
    </source>
</evidence>
<evidence type="ECO:0000313" key="1">
    <source>
        <dbReference type="EMBL" id="SCG15512.1"/>
    </source>
</evidence>
<proteinExistence type="predicted"/>
<protein>
    <submittedName>
        <fullName evidence="1">Uncharacterized protein</fullName>
    </submittedName>
</protein>
<dbReference type="Proteomes" id="UP000198251">
    <property type="component" value="Chromosome I"/>
</dbReference>
<reference evidence="1 2" key="1">
    <citation type="submission" date="2016-06" db="EMBL/GenBank/DDBJ databases">
        <authorList>
            <person name="Kjaerup R.B."/>
            <person name="Dalgaard T.S."/>
            <person name="Juul-Madsen H.R."/>
        </authorList>
    </citation>
    <scope>NUCLEOTIDE SEQUENCE [LARGE SCALE GENOMIC DNA]</scope>
    <source>
        <strain evidence="1 2">DSM 43913</strain>
    </source>
</reference>
<sequence length="52" mass="5359">MGCNCGSKARGATVWVLSYGDGRRGGEYGSKTLAEVADVQKGGGGVIRQVQK</sequence>
<gene>
    <name evidence="1" type="ORF">GA0070610_1746</name>
</gene>
<dbReference type="GeneID" id="95805809"/>
<name>A0A1C5G7G7_MICEH</name>
<accession>A0A1C5G7G7</accession>
<dbReference type="EMBL" id="LT607733">
    <property type="protein sequence ID" value="SCG15512.1"/>
    <property type="molecule type" value="Genomic_DNA"/>
</dbReference>
<dbReference type="AlphaFoldDB" id="A0A1C5G7G7"/>
<dbReference type="RefSeq" id="WP_157747072.1">
    <property type="nucleotide sequence ID" value="NZ_LT607733.1"/>
</dbReference>